<accession>A0AAV8VAL0</accession>
<comment type="caution">
    <text evidence="2">The sequence shown here is derived from an EMBL/GenBank/DDBJ whole genome shotgun (WGS) entry which is preliminary data.</text>
</comment>
<organism evidence="2 3">
    <name type="scientific">Exocentrus adspersus</name>
    <dbReference type="NCBI Taxonomy" id="1586481"/>
    <lineage>
        <taxon>Eukaryota</taxon>
        <taxon>Metazoa</taxon>
        <taxon>Ecdysozoa</taxon>
        <taxon>Arthropoda</taxon>
        <taxon>Hexapoda</taxon>
        <taxon>Insecta</taxon>
        <taxon>Pterygota</taxon>
        <taxon>Neoptera</taxon>
        <taxon>Endopterygota</taxon>
        <taxon>Coleoptera</taxon>
        <taxon>Polyphaga</taxon>
        <taxon>Cucujiformia</taxon>
        <taxon>Chrysomeloidea</taxon>
        <taxon>Cerambycidae</taxon>
        <taxon>Lamiinae</taxon>
        <taxon>Acanthocinini</taxon>
        <taxon>Exocentrus</taxon>
    </lineage>
</organism>
<proteinExistence type="predicted"/>
<dbReference type="EMBL" id="JANEYG010000213">
    <property type="protein sequence ID" value="KAJ8911148.1"/>
    <property type="molecule type" value="Genomic_DNA"/>
</dbReference>
<protein>
    <submittedName>
        <fullName evidence="2">Uncharacterized protein</fullName>
    </submittedName>
</protein>
<evidence type="ECO:0000256" key="1">
    <source>
        <dbReference type="SAM" id="MobiDB-lite"/>
    </source>
</evidence>
<reference evidence="2 3" key="1">
    <citation type="journal article" date="2023" name="Insect Mol. Biol.">
        <title>Genome sequencing provides insights into the evolution of gene families encoding plant cell wall-degrading enzymes in longhorned beetles.</title>
        <authorList>
            <person name="Shin N.R."/>
            <person name="Okamura Y."/>
            <person name="Kirsch R."/>
            <person name="Pauchet Y."/>
        </authorList>
    </citation>
    <scope>NUCLEOTIDE SEQUENCE [LARGE SCALE GENOMIC DNA]</scope>
    <source>
        <strain evidence="2">EAD_L_NR</strain>
    </source>
</reference>
<dbReference type="Proteomes" id="UP001159042">
    <property type="component" value="Unassembled WGS sequence"/>
</dbReference>
<keyword evidence="3" id="KW-1185">Reference proteome</keyword>
<dbReference type="AlphaFoldDB" id="A0AAV8VAL0"/>
<feature type="compositionally biased region" description="Polar residues" evidence="1">
    <location>
        <begin position="95"/>
        <end position="123"/>
    </location>
</feature>
<name>A0AAV8VAL0_9CUCU</name>
<evidence type="ECO:0000313" key="2">
    <source>
        <dbReference type="EMBL" id="KAJ8911148.1"/>
    </source>
</evidence>
<feature type="region of interest" description="Disordered" evidence="1">
    <location>
        <begin position="60"/>
        <end position="123"/>
    </location>
</feature>
<evidence type="ECO:0000313" key="3">
    <source>
        <dbReference type="Proteomes" id="UP001159042"/>
    </source>
</evidence>
<sequence>MKKYTGRRWSQDTFTCFAYMWTNCGMDTDEESPYPSANGGYYNRKVYSDSYFAPTHTLKRVKKERKSSQENPPDLVSPSDQPVYARVGPPGLSWRNGTPSMTSFTPHKQVYHGSTRSEPGNML</sequence>
<gene>
    <name evidence="2" type="ORF">NQ315_008333</name>
</gene>